<dbReference type="InterPro" id="IPR011089">
    <property type="entry name" value="GmrSD_C"/>
</dbReference>
<evidence type="ECO:0000313" key="4">
    <source>
        <dbReference type="EMBL" id="OSY50825.1"/>
    </source>
</evidence>
<dbReference type="EMBL" id="MIFZ01000261">
    <property type="protein sequence ID" value="OSY50825.1"/>
    <property type="molecule type" value="Genomic_DNA"/>
</dbReference>
<dbReference type="GeneID" id="91406597"/>
<keyword evidence="2" id="KW-0732">Signal</keyword>
<sequence>MGHQKAACRAGLAAALLLLAVAGCSTEGGATSSGTGDAKPSPARSAASGGASASDGTLPGVPAAGQARAQLAGLKVAAHGSMSGYSRDRFPHWVSQGENCNTRETVLHRDGADVRRDGQCRAVSGTWTSAYDDLTFKDAADLDIDHVVPLANAWRSGANRWTQEKRKEFANDLTHPQLIAVSAGSNRSKGDQGPDEWQPPSRTYWCTYARAWTSVKATYELSVTVAEKGMLGRMLDTCSS</sequence>
<feature type="signal peptide" evidence="2">
    <location>
        <begin position="1"/>
        <end position="30"/>
    </location>
</feature>
<feature type="domain" description="GmrSD restriction endonucleases C-terminal" evidence="3">
    <location>
        <begin position="123"/>
        <end position="232"/>
    </location>
</feature>
<comment type="caution">
    <text evidence="4">The sequence shown here is derived from an EMBL/GenBank/DDBJ whole genome shotgun (WGS) entry which is preliminary data.</text>
</comment>
<reference evidence="4 5" key="1">
    <citation type="submission" date="2016-09" db="EMBL/GenBank/DDBJ databases">
        <title>Streptomyces fradiae DSM40063, a candidate organism with high potential of specific P450 cytochromes.</title>
        <authorList>
            <person name="Grumaz C."/>
            <person name="Vainshtein Y."/>
            <person name="Kirstahler P."/>
            <person name="Sohn K."/>
        </authorList>
    </citation>
    <scope>NUCLEOTIDE SEQUENCE [LARGE SCALE GENOMIC DNA]</scope>
    <source>
        <strain evidence="4 5">DSM 40063</strain>
    </source>
</reference>
<feature type="region of interest" description="Disordered" evidence="1">
    <location>
        <begin position="29"/>
        <end position="62"/>
    </location>
</feature>
<gene>
    <name evidence="4" type="ORF">BG846_03543</name>
</gene>
<dbReference type="Proteomes" id="UP000194318">
    <property type="component" value="Unassembled WGS sequence"/>
</dbReference>
<feature type="chain" id="PRO_5039104130" description="GmrSD restriction endonucleases C-terminal domain-containing protein" evidence="2">
    <location>
        <begin position="31"/>
        <end position="240"/>
    </location>
</feature>
<evidence type="ECO:0000313" key="5">
    <source>
        <dbReference type="Proteomes" id="UP000194318"/>
    </source>
</evidence>
<organism evidence="4 5">
    <name type="scientific">Streptomyces fradiae ATCC 10745 = DSM 40063</name>
    <dbReference type="NCBI Taxonomy" id="1319510"/>
    <lineage>
        <taxon>Bacteria</taxon>
        <taxon>Bacillati</taxon>
        <taxon>Actinomycetota</taxon>
        <taxon>Actinomycetes</taxon>
        <taxon>Kitasatosporales</taxon>
        <taxon>Streptomycetaceae</taxon>
        <taxon>Streptomyces</taxon>
    </lineage>
</organism>
<dbReference type="PROSITE" id="PS51257">
    <property type="entry name" value="PROKAR_LIPOPROTEIN"/>
    <property type="match status" value="1"/>
</dbReference>
<evidence type="ECO:0000259" key="3">
    <source>
        <dbReference type="Pfam" id="PF07510"/>
    </source>
</evidence>
<dbReference type="PANTHER" id="PTHR24094">
    <property type="entry name" value="SECRETED PROTEIN"/>
    <property type="match status" value="1"/>
</dbReference>
<proteinExistence type="predicted"/>
<name>A0A1Y2NTJ3_STRFR</name>
<accession>A0A1Y2NTJ3</accession>
<dbReference type="RefSeq" id="WP_031133694.1">
    <property type="nucleotide sequence ID" value="NZ_ASYR01000026.1"/>
</dbReference>
<evidence type="ECO:0000256" key="2">
    <source>
        <dbReference type="SAM" id="SignalP"/>
    </source>
</evidence>
<dbReference type="Pfam" id="PF07510">
    <property type="entry name" value="GmrSD_C"/>
    <property type="match status" value="1"/>
</dbReference>
<protein>
    <recommendedName>
        <fullName evidence="3">GmrSD restriction endonucleases C-terminal domain-containing protein</fullName>
    </recommendedName>
</protein>
<dbReference type="AlphaFoldDB" id="A0A1Y2NTJ3"/>
<evidence type="ECO:0000256" key="1">
    <source>
        <dbReference type="SAM" id="MobiDB-lite"/>
    </source>
</evidence>
<dbReference type="PANTHER" id="PTHR24094:SF15">
    <property type="entry name" value="AMP-DEPENDENT SYNTHETASE_LIGASE DOMAIN-CONTAINING PROTEIN-RELATED"/>
    <property type="match status" value="1"/>
</dbReference>
<feature type="compositionally biased region" description="Low complexity" evidence="1">
    <location>
        <begin position="29"/>
        <end position="54"/>
    </location>
</feature>